<keyword evidence="4" id="KW-1185">Reference proteome</keyword>
<name>A0A1X7GGB2_9HYPH</name>
<evidence type="ECO:0000256" key="1">
    <source>
        <dbReference type="SAM" id="MobiDB-lite"/>
    </source>
</evidence>
<protein>
    <submittedName>
        <fullName evidence="3">Uncharacterized protein</fullName>
    </submittedName>
</protein>
<keyword evidence="2" id="KW-0812">Transmembrane</keyword>
<feature type="region of interest" description="Disordered" evidence="1">
    <location>
        <begin position="1"/>
        <end position="22"/>
    </location>
</feature>
<feature type="transmembrane region" description="Helical" evidence="2">
    <location>
        <begin position="30"/>
        <end position="54"/>
    </location>
</feature>
<evidence type="ECO:0000313" key="4">
    <source>
        <dbReference type="Proteomes" id="UP000192903"/>
    </source>
</evidence>
<accession>A0A1X7GGB2</accession>
<proteinExistence type="predicted"/>
<sequence>MKDTETPTGLSPSADHPAQKRRKMRAGRGLALFIAGVAAAAFAVYLFVVVYGLVAGT</sequence>
<dbReference type="AlphaFoldDB" id="A0A1X7GGB2"/>
<keyword evidence="2" id="KW-1133">Transmembrane helix</keyword>
<organism evidence="3 4">
    <name type="scientific">Xaviernesmea oryzae</name>
    <dbReference type="NCBI Taxonomy" id="464029"/>
    <lineage>
        <taxon>Bacteria</taxon>
        <taxon>Pseudomonadati</taxon>
        <taxon>Pseudomonadota</taxon>
        <taxon>Alphaproteobacteria</taxon>
        <taxon>Hyphomicrobiales</taxon>
        <taxon>Rhizobiaceae</taxon>
        <taxon>Rhizobium/Agrobacterium group</taxon>
        <taxon>Xaviernesmea</taxon>
    </lineage>
</organism>
<dbReference type="RefSeq" id="WP_159457701.1">
    <property type="nucleotide sequence ID" value="NZ_FXAF01000011.1"/>
</dbReference>
<evidence type="ECO:0000313" key="3">
    <source>
        <dbReference type="EMBL" id="SMF69368.1"/>
    </source>
</evidence>
<dbReference type="EMBL" id="FXAF01000011">
    <property type="protein sequence ID" value="SMF69368.1"/>
    <property type="molecule type" value="Genomic_DNA"/>
</dbReference>
<gene>
    <name evidence="3" type="ORF">SAMN02982989_3794</name>
</gene>
<dbReference type="Proteomes" id="UP000192903">
    <property type="component" value="Unassembled WGS sequence"/>
</dbReference>
<feature type="compositionally biased region" description="Polar residues" evidence="1">
    <location>
        <begin position="1"/>
        <end position="11"/>
    </location>
</feature>
<keyword evidence="2" id="KW-0472">Membrane</keyword>
<evidence type="ECO:0000256" key="2">
    <source>
        <dbReference type="SAM" id="Phobius"/>
    </source>
</evidence>
<reference evidence="4" key="1">
    <citation type="submission" date="2017-04" db="EMBL/GenBank/DDBJ databases">
        <authorList>
            <person name="Varghese N."/>
            <person name="Submissions S."/>
        </authorList>
    </citation>
    <scope>NUCLEOTIDE SEQUENCE [LARGE SCALE GENOMIC DNA]</scope>
    <source>
        <strain evidence="4">B4P</strain>
    </source>
</reference>